<evidence type="ECO:0000313" key="3">
    <source>
        <dbReference type="Proteomes" id="UP000184384"/>
    </source>
</evidence>
<sequence length="163" mass="18885">MPRINFAMKKQFTFYWFLLIGIASTNAQSPKSDFHKTVDNINAIIKANPLAYYISNKQYDGHITKINASEQGILSFTDSIPEPEITTEVPQKTMLISDCCPRKNSRTLDLFAIKKWDIHFPYADLKDKNNEIYGRFIGLKKTDLEKLREQFNKLTTLCKKNNN</sequence>
<evidence type="ECO:0000313" key="1">
    <source>
        <dbReference type="EMBL" id="PRZ23310.1"/>
    </source>
</evidence>
<reference evidence="3" key="1">
    <citation type="submission" date="2016-11" db="EMBL/GenBank/DDBJ databases">
        <authorList>
            <person name="Varghese N."/>
            <person name="Submissions S."/>
        </authorList>
    </citation>
    <scope>NUCLEOTIDE SEQUENCE [LARGE SCALE GENOMIC DNA]</scope>
    <source>
        <strain evidence="3">DSM 19729</strain>
    </source>
</reference>
<reference evidence="2" key="2">
    <citation type="submission" date="2016-11" db="EMBL/GenBank/DDBJ databases">
        <authorList>
            <person name="Jaros S."/>
            <person name="Januszkiewicz K."/>
            <person name="Wedrychowicz H."/>
        </authorList>
    </citation>
    <scope>NUCLEOTIDE SEQUENCE [LARGE SCALE GENOMIC DNA]</scope>
    <source>
        <strain evidence="2">DSM 19729</strain>
    </source>
</reference>
<evidence type="ECO:0000313" key="4">
    <source>
        <dbReference type="Proteomes" id="UP000237771"/>
    </source>
</evidence>
<name>A0A1M5NK85_9FLAO</name>
<proteinExistence type="predicted"/>
<dbReference type="Proteomes" id="UP000237771">
    <property type="component" value="Unassembled WGS sequence"/>
</dbReference>
<dbReference type="EMBL" id="PVUB01000005">
    <property type="protein sequence ID" value="PRZ23310.1"/>
    <property type="molecule type" value="Genomic_DNA"/>
</dbReference>
<dbReference type="STRING" id="280093.SAMN05443373_10532"/>
<dbReference type="AlphaFoldDB" id="A0A1M5NK85"/>
<gene>
    <name evidence="1" type="ORF">BC624_10532</name>
    <name evidence="2" type="ORF">SAMN05443373_10532</name>
</gene>
<protein>
    <submittedName>
        <fullName evidence="2">Uncharacterized protein</fullName>
    </submittedName>
</protein>
<keyword evidence="4" id="KW-1185">Reference proteome</keyword>
<organism evidence="2 3">
    <name type="scientific">Flavobacterium granuli</name>
    <dbReference type="NCBI Taxonomy" id="280093"/>
    <lineage>
        <taxon>Bacteria</taxon>
        <taxon>Pseudomonadati</taxon>
        <taxon>Bacteroidota</taxon>
        <taxon>Flavobacteriia</taxon>
        <taxon>Flavobacteriales</taxon>
        <taxon>Flavobacteriaceae</taxon>
        <taxon>Flavobacterium</taxon>
    </lineage>
</organism>
<dbReference type="Proteomes" id="UP000184384">
    <property type="component" value="Unassembled WGS sequence"/>
</dbReference>
<evidence type="ECO:0000313" key="2">
    <source>
        <dbReference type="EMBL" id="SHG89857.1"/>
    </source>
</evidence>
<reference evidence="1 4" key="3">
    <citation type="submission" date="2018-03" db="EMBL/GenBank/DDBJ databases">
        <title>Genomic Encyclopedia of Archaeal and Bacterial Type Strains, Phase II (KMG-II): from individual species to whole genera.</title>
        <authorList>
            <person name="Goeker M."/>
        </authorList>
    </citation>
    <scope>NUCLEOTIDE SEQUENCE [LARGE SCALE GENOMIC DNA]</scope>
    <source>
        <strain evidence="1 4">DSM 17797</strain>
    </source>
</reference>
<dbReference type="EMBL" id="FQWO01000005">
    <property type="protein sequence ID" value="SHG89857.1"/>
    <property type="molecule type" value="Genomic_DNA"/>
</dbReference>
<accession>A0A1M5NK85</accession>